<reference evidence="1 2" key="1">
    <citation type="journal article" date="2003" name="Int. J. Syst. Evol. Microbiol.">
        <title>Kocuria polaris sp. nov., an orange-pigmented psychrophilic bacterium isolated from an Antarctic cyanobacterial mat sample.</title>
        <authorList>
            <person name="Reddy G.S."/>
            <person name="Prakash J.S."/>
            <person name="Prabahar V."/>
            <person name="Matsumoto G.I."/>
            <person name="Stackebrandt E."/>
            <person name="Shivaji S."/>
        </authorList>
    </citation>
    <scope>NUCLEOTIDE SEQUENCE [LARGE SCALE GENOMIC DNA]</scope>
    <source>
        <strain evidence="1 2">CMS 76or</strain>
    </source>
</reference>
<proteinExistence type="predicted"/>
<evidence type="ECO:0000313" key="2">
    <source>
        <dbReference type="Proteomes" id="UP000030466"/>
    </source>
</evidence>
<dbReference type="AlphaFoldDB" id="A0A0A6VWC3"/>
<name>A0A0A6VWC3_KOCRO</name>
<dbReference type="Proteomes" id="UP000030466">
    <property type="component" value="Unassembled WGS sequence"/>
</dbReference>
<dbReference type="EMBL" id="JSUH01000001">
    <property type="protein sequence ID" value="KHD98876.1"/>
    <property type="molecule type" value="Genomic_DNA"/>
</dbReference>
<dbReference type="RefSeq" id="WP_017834791.1">
    <property type="nucleotide sequence ID" value="NZ_JSUH01000001.1"/>
</dbReference>
<dbReference type="OrthoDB" id="4965063at2"/>
<gene>
    <name evidence="1" type="ORF">GY22_00420</name>
</gene>
<protein>
    <submittedName>
        <fullName evidence="1">Uncharacterized protein</fullName>
    </submittedName>
</protein>
<evidence type="ECO:0000313" key="1">
    <source>
        <dbReference type="EMBL" id="KHD98876.1"/>
    </source>
</evidence>
<comment type="caution">
    <text evidence="1">The sequence shown here is derived from an EMBL/GenBank/DDBJ whole genome shotgun (WGS) entry which is preliminary data.</text>
</comment>
<keyword evidence="2" id="KW-1185">Reference proteome</keyword>
<organism evidence="1 2">
    <name type="scientific">Kocuria rosea subsp. polaris</name>
    <dbReference type="NCBI Taxonomy" id="136273"/>
    <lineage>
        <taxon>Bacteria</taxon>
        <taxon>Bacillati</taxon>
        <taxon>Actinomycetota</taxon>
        <taxon>Actinomycetes</taxon>
        <taxon>Micrococcales</taxon>
        <taxon>Micrococcaceae</taxon>
        <taxon>Kocuria</taxon>
    </lineage>
</organism>
<accession>A0A0A6VWC3</accession>
<sequence length="73" mass="8388">MTASNRWILGLARVRPGDRIEAWEHRQPRFTGTVSEVVPQLGIAWVLEDRTGLRRLVSIRGHRLRRSELVTSA</sequence>